<protein>
    <submittedName>
        <fullName evidence="1">Uncharacterized protein</fullName>
    </submittedName>
</protein>
<comment type="caution">
    <text evidence="1">The sequence shown here is derived from an EMBL/GenBank/DDBJ whole genome shotgun (WGS) entry which is preliminary data.</text>
</comment>
<evidence type="ECO:0000313" key="1">
    <source>
        <dbReference type="EMBL" id="MEL5993437.1"/>
    </source>
</evidence>
<keyword evidence="2" id="KW-1185">Reference proteome</keyword>
<gene>
    <name evidence="1" type="ORF">AAFH49_04400</name>
</gene>
<proteinExistence type="predicted"/>
<sequence>MYFEYRSLGDFMDEILVVCPKCGSKGVVKTHYKEVWEAKFSCPNCSFYKIWDGNPNAFVTAHFNYEQYDGILFGPPVDCFFRYPLWYQVPCKDETLYAYNMNHLNWLKQYVEAKLRERTQTVHGWNNASLQSRLPKWMLSSKNRTAVLKRIAELERK</sequence>
<dbReference type="EMBL" id="JBCEVZ010000006">
    <property type="protein sequence ID" value="MEL5993437.1"/>
    <property type="molecule type" value="Genomic_DNA"/>
</dbReference>
<reference evidence="1 2" key="1">
    <citation type="journal article" date="2018" name="Arch. Microbiol.">
        <title>Hymenobacter segetis sp. nov., isolated from soil.</title>
        <authorList>
            <person name="Ten L.N."/>
            <person name="Lim S.J."/>
            <person name="Kim B.O."/>
            <person name="Kang I.K."/>
            <person name="Jung H.Y."/>
        </authorList>
    </citation>
    <scope>NUCLEOTIDE SEQUENCE [LARGE SCALE GENOMIC DNA]</scope>
    <source>
        <strain evidence="1 2">S7-3-11</strain>
    </source>
</reference>
<accession>A0ABU9LRW5</accession>
<evidence type="ECO:0000313" key="2">
    <source>
        <dbReference type="Proteomes" id="UP001479606"/>
    </source>
</evidence>
<dbReference type="Proteomes" id="UP001479606">
    <property type="component" value="Unassembled WGS sequence"/>
</dbReference>
<organism evidence="1 2">
    <name type="scientific">Hymenobacter segetis</name>
    <dbReference type="NCBI Taxonomy" id="2025509"/>
    <lineage>
        <taxon>Bacteria</taxon>
        <taxon>Pseudomonadati</taxon>
        <taxon>Bacteroidota</taxon>
        <taxon>Cytophagia</taxon>
        <taxon>Cytophagales</taxon>
        <taxon>Hymenobacteraceae</taxon>
        <taxon>Hymenobacter</taxon>
    </lineage>
</organism>
<dbReference type="RefSeq" id="WP_342296286.1">
    <property type="nucleotide sequence ID" value="NZ_JBCEVZ010000006.1"/>
</dbReference>
<name>A0ABU9LRW5_9BACT</name>